<sequence length="715" mass="77770">MTTTVSGSVESVFNVRFVLVKPITTVGLTLLLFGFYVLLFGQSFYFLSTRQNAVNRRLHLISITTLFVVATAASFIAATGDVWDSVEILRALKTQNLTSPRSPGKKGVRAATYIGFVVTNCIADYVLIYRLFTIWGGSKRVIGFPVVASISANAAGLASSIIRIITSPDTSSLTYFDSYTDVIESPVAYYFMIAAVSAIASVNGMITLMIAGRIWWIARENCRGMTGRLTTGNTIDKEYKTITAIILESGIMYSTILMVDVALVVKAVPVNITPAVILVAGIAPTFVIMRSSLHRFMTSWDPTRLSISVPMRESGKNWKTRRTLFCGAQVSGLNRVKEWGTAEFSTILRLAYVKGFIFERITDLLEAFDAFSPAEIGSGPISSGEPPLLNEHDAEHSFSVYHRASQIIPSHGLTSVLPTGTWRILVNRGIDLMISIENGVIHMLSLAAIASPDAHCNSDICTLLVVNSDRYSAIQGQCFTERRGQYLPSHLSNGLRFQSCLPIILNHGQSVSVDQIGCRTKLYMDHKTCYCLHYNGSRLEDMFLARYCIAPSRRAYNVATRQLVSASLTFRDAKAYYDPGIRESISLFLSGSRALLLIIIVLNSRLLPPINGVPQEQATFNAHNPAKTGYTAATCVGHALINNISNSFLVSTLVVMAVFRLLGFVADPSSLLGMALASKRIIAFSGAASAVTNAPGLAMGLIKVTASTDASNMSN</sequence>
<feature type="transmembrane region" description="Helical" evidence="1">
    <location>
        <begin position="239"/>
        <end position="265"/>
    </location>
</feature>
<evidence type="ECO:0000313" key="2">
    <source>
        <dbReference type="EMBL" id="KTB42164.1"/>
    </source>
</evidence>
<feature type="transmembrane region" description="Helical" evidence="1">
    <location>
        <begin position="648"/>
        <end position="666"/>
    </location>
</feature>
<gene>
    <name evidence="2" type="ORF">WG66_5265</name>
</gene>
<accession>A0A0W0G0R5</accession>
<feature type="transmembrane region" description="Helical" evidence="1">
    <location>
        <begin position="141"/>
        <end position="167"/>
    </location>
</feature>
<feature type="transmembrane region" description="Helical" evidence="1">
    <location>
        <begin position="187"/>
        <end position="218"/>
    </location>
</feature>
<feature type="transmembrane region" description="Helical" evidence="1">
    <location>
        <begin position="23"/>
        <end position="46"/>
    </location>
</feature>
<keyword evidence="1" id="KW-0812">Transmembrane</keyword>
<proteinExistence type="predicted"/>
<keyword evidence="1" id="KW-0472">Membrane</keyword>
<evidence type="ECO:0000313" key="3">
    <source>
        <dbReference type="Proteomes" id="UP000054988"/>
    </source>
</evidence>
<keyword evidence="1" id="KW-1133">Transmembrane helix</keyword>
<name>A0A0W0G0R5_MONRR</name>
<dbReference type="Proteomes" id="UP000054988">
    <property type="component" value="Unassembled WGS sequence"/>
</dbReference>
<comment type="caution">
    <text evidence="2">The sequence shown here is derived from an EMBL/GenBank/DDBJ whole genome shotgun (WGS) entry which is preliminary data.</text>
</comment>
<evidence type="ECO:0000256" key="1">
    <source>
        <dbReference type="SAM" id="Phobius"/>
    </source>
</evidence>
<reference evidence="2 3" key="1">
    <citation type="submission" date="2015-12" db="EMBL/GenBank/DDBJ databases">
        <title>Draft genome sequence of Moniliophthora roreri, the causal agent of frosty pod rot of cacao.</title>
        <authorList>
            <person name="Aime M.C."/>
            <person name="Diaz-Valderrama J.R."/>
            <person name="Kijpornyongpan T."/>
            <person name="Phillips-Mora W."/>
        </authorList>
    </citation>
    <scope>NUCLEOTIDE SEQUENCE [LARGE SCALE GENOMIC DNA]</scope>
    <source>
        <strain evidence="2 3">MCA 2952</strain>
    </source>
</reference>
<feature type="transmembrane region" description="Helical" evidence="1">
    <location>
        <begin position="271"/>
        <end position="289"/>
    </location>
</feature>
<dbReference type="EMBL" id="LATX01001377">
    <property type="protein sequence ID" value="KTB42164.1"/>
    <property type="molecule type" value="Genomic_DNA"/>
</dbReference>
<organism evidence="2 3">
    <name type="scientific">Moniliophthora roreri</name>
    <name type="common">Frosty pod rot fungus</name>
    <name type="synonym">Monilia roreri</name>
    <dbReference type="NCBI Taxonomy" id="221103"/>
    <lineage>
        <taxon>Eukaryota</taxon>
        <taxon>Fungi</taxon>
        <taxon>Dikarya</taxon>
        <taxon>Basidiomycota</taxon>
        <taxon>Agaricomycotina</taxon>
        <taxon>Agaricomycetes</taxon>
        <taxon>Agaricomycetidae</taxon>
        <taxon>Agaricales</taxon>
        <taxon>Marasmiineae</taxon>
        <taxon>Marasmiaceae</taxon>
        <taxon>Moniliophthora</taxon>
    </lineage>
</organism>
<feature type="transmembrane region" description="Helical" evidence="1">
    <location>
        <begin position="110"/>
        <end position="129"/>
    </location>
</feature>
<dbReference type="AlphaFoldDB" id="A0A0W0G0R5"/>
<feature type="transmembrane region" description="Helical" evidence="1">
    <location>
        <begin position="58"/>
        <end position="78"/>
    </location>
</feature>
<protein>
    <submittedName>
        <fullName evidence="2">Uncharacterized protein</fullName>
    </submittedName>
</protein>